<evidence type="ECO:0000313" key="2">
    <source>
        <dbReference type="Proteomes" id="UP001152484"/>
    </source>
</evidence>
<dbReference type="OrthoDB" id="1100107at2759"/>
<dbReference type="AlphaFoldDB" id="A0A9P0ZHA2"/>
<keyword evidence="2" id="KW-1185">Reference proteome</keyword>
<feature type="non-terminal residue" evidence="1">
    <location>
        <position position="130"/>
    </location>
</feature>
<dbReference type="PANTHER" id="PTHR10775">
    <property type="entry name" value="OS08G0208400 PROTEIN"/>
    <property type="match status" value="1"/>
</dbReference>
<comment type="caution">
    <text evidence="1">The sequence shown here is derived from an EMBL/GenBank/DDBJ whole genome shotgun (WGS) entry which is preliminary data.</text>
</comment>
<gene>
    <name evidence="1" type="ORF">CEURO_LOCUS14838</name>
</gene>
<evidence type="ECO:0000313" key="1">
    <source>
        <dbReference type="EMBL" id="CAH9100236.1"/>
    </source>
</evidence>
<dbReference type="InterPro" id="IPR004242">
    <property type="entry name" value="Transposase_21"/>
</dbReference>
<dbReference type="PANTHER" id="PTHR10775:SF183">
    <property type="entry name" value="TRANSPOSON, EN_SPM-LIKE, TRANSPOSASE-ASSOCIATED DOMAIN PROTEIN-RELATED"/>
    <property type="match status" value="1"/>
</dbReference>
<organism evidence="1 2">
    <name type="scientific">Cuscuta europaea</name>
    <name type="common">European dodder</name>
    <dbReference type="NCBI Taxonomy" id="41803"/>
    <lineage>
        <taxon>Eukaryota</taxon>
        <taxon>Viridiplantae</taxon>
        <taxon>Streptophyta</taxon>
        <taxon>Embryophyta</taxon>
        <taxon>Tracheophyta</taxon>
        <taxon>Spermatophyta</taxon>
        <taxon>Magnoliopsida</taxon>
        <taxon>eudicotyledons</taxon>
        <taxon>Gunneridae</taxon>
        <taxon>Pentapetalae</taxon>
        <taxon>asterids</taxon>
        <taxon>lamiids</taxon>
        <taxon>Solanales</taxon>
        <taxon>Convolvulaceae</taxon>
        <taxon>Cuscuteae</taxon>
        <taxon>Cuscuta</taxon>
        <taxon>Cuscuta subgen. Cuscuta</taxon>
    </lineage>
</organism>
<name>A0A9P0ZHA2_CUSEU</name>
<accession>A0A9P0ZHA2</accession>
<dbReference type="Pfam" id="PF02992">
    <property type="entry name" value="Transposase_21"/>
    <property type="match status" value="1"/>
</dbReference>
<sequence>MENSSANCLKFSGKPSYFDCHRKFLPTSHRYRRDKKSFINGRVVRDPPPPRRTCEQIFNWVRRIPTAVQEPHKDPYGYCDTHKWTKKSIFQELPYWKDLLIHHNLDVMHIEKNVFDNIFNRVIDFKDKTK</sequence>
<dbReference type="Proteomes" id="UP001152484">
    <property type="component" value="Unassembled WGS sequence"/>
</dbReference>
<dbReference type="EMBL" id="CAMAPE010000038">
    <property type="protein sequence ID" value="CAH9100236.1"/>
    <property type="molecule type" value="Genomic_DNA"/>
</dbReference>
<proteinExistence type="predicted"/>
<reference evidence="1" key="1">
    <citation type="submission" date="2022-07" db="EMBL/GenBank/DDBJ databases">
        <authorList>
            <person name="Macas J."/>
            <person name="Novak P."/>
            <person name="Neumann P."/>
        </authorList>
    </citation>
    <scope>NUCLEOTIDE SEQUENCE</scope>
</reference>
<protein>
    <submittedName>
        <fullName evidence="1">Uncharacterized protein</fullName>
    </submittedName>
</protein>